<keyword evidence="3" id="KW-1185">Reference proteome</keyword>
<dbReference type="Proteomes" id="UP001451571">
    <property type="component" value="Chromosome"/>
</dbReference>
<name>A0ABZ3EQ01_9FIRM</name>
<evidence type="ECO:0000256" key="1">
    <source>
        <dbReference type="SAM" id="MobiDB-lite"/>
    </source>
</evidence>
<feature type="compositionally biased region" description="Basic and acidic residues" evidence="1">
    <location>
        <begin position="84"/>
        <end position="93"/>
    </location>
</feature>
<evidence type="ECO:0008006" key="4">
    <source>
        <dbReference type="Google" id="ProtNLM"/>
    </source>
</evidence>
<proteinExistence type="predicted"/>
<reference evidence="2 3" key="1">
    <citation type="submission" date="2024-02" db="EMBL/GenBank/DDBJ databases">
        <title>Bacterial strain from lacustrine sediment.</title>
        <authorList>
            <person name="Petit C."/>
            <person name="Fadhlaoui K."/>
        </authorList>
    </citation>
    <scope>NUCLEOTIDE SEQUENCE [LARGE SCALE GENOMIC DNA]</scope>
    <source>
        <strain evidence="2 3">IPX-CK</strain>
    </source>
</reference>
<gene>
    <name evidence="2" type="ORF">V6984_12040</name>
</gene>
<accession>A0ABZ3EQ01</accession>
<organism evidence="2 3">
    <name type="scientific">Kineothrix sedimenti</name>
    <dbReference type="NCBI Taxonomy" id="3123317"/>
    <lineage>
        <taxon>Bacteria</taxon>
        <taxon>Bacillati</taxon>
        <taxon>Bacillota</taxon>
        <taxon>Clostridia</taxon>
        <taxon>Lachnospirales</taxon>
        <taxon>Lachnospiraceae</taxon>
        <taxon>Kineothrix</taxon>
    </lineage>
</organism>
<dbReference type="EMBL" id="CP146256">
    <property type="protein sequence ID" value="XAH72263.1"/>
    <property type="molecule type" value="Genomic_DNA"/>
</dbReference>
<dbReference type="RefSeq" id="WP_342755881.1">
    <property type="nucleotide sequence ID" value="NZ_CP146256.1"/>
</dbReference>
<feature type="region of interest" description="Disordered" evidence="1">
    <location>
        <begin position="53"/>
        <end position="108"/>
    </location>
</feature>
<sequence>MNCLILLILLLCCGNNDIGWGNNSGCGNDLGCGNNSGWGDNSGCRNNNTCGCSTPDNNQGTGGRSRGPEQRYDGRQMMNEPYVDDVRRDRDRGFNSFPSPGNTCGCEE</sequence>
<evidence type="ECO:0000313" key="3">
    <source>
        <dbReference type="Proteomes" id="UP001451571"/>
    </source>
</evidence>
<evidence type="ECO:0000313" key="2">
    <source>
        <dbReference type="EMBL" id="XAH72263.1"/>
    </source>
</evidence>
<protein>
    <recommendedName>
        <fullName evidence="4">Chorion class high-cysteine HCB protein 13</fullName>
    </recommendedName>
</protein>